<accession>A0ABT2BCC0</accession>
<evidence type="ECO:0000256" key="2">
    <source>
        <dbReference type="SAM" id="Phobius"/>
    </source>
</evidence>
<gene>
    <name evidence="3" type="ORF">NX794_33825</name>
</gene>
<dbReference type="Proteomes" id="UP001205612">
    <property type="component" value="Unassembled WGS sequence"/>
</dbReference>
<keyword evidence="2" id="KW-0472">Membrane</keyword>
<keyword evidence="4" id="KW-1185">Reference proteome</keyword>
<evidence type="ECO:0000256" key="1">
    <source>
        <dbReference type="SAM" id="MobiDB-lite"/>
    </source>
</evidence>
<protein>
    <recommendedName>
        <fullName evidence="5">Proline-rich protein</fullName>
    </recommendedName>
</protein>
<organism evidence="3 4">
    <name type="scientific">Streptomyces pyxinicus</name>
    <dbReference type="NCBI Taxonomy" id="2970331"/>
    <lineage>
        <taxon>Bacteria</taxon>
        <taxon>Bacillati</taxon>
        <taxon>Actinomycetota</taxon>
        <taxon>Actinomycetes</taxon>
        <taxon>Kitasatosporales</taxon>
        <taxon>Streptomycetaceae</taxon>
        <taxon>Streptomyces</taxon>
    </lineage>
</organism>
<feature type="compositionally biased region" description="Pro residues" evidence="1">
    <location>
        <begin position="7"/>
        <end position="21"/>
    </location>
</feature>
<comment type="caution">
    <text evidence="3">The sequence shown here is derived from an EMBL/GenBank/DDBJ whole genome shotgun (WGS) entry which is preliminary data.</text>
</comment>
<feature type="region of interest" description="Disordered" evidence="1">
    <location>
        <begin position="1"/>
        <end position="37"/>
    </location>
</feature>
<keyword evidence="2" id="KW-0812">Transmembrane</keyword>
<evidence type="ECO:0000313" key="3">
    <source>
        <dbReference type="EMBL" id="MCS0606154.1"/>
    </source>
</evidence>
<feature type="non-terminal residue" evidence="3">
    <location>
        <position position="1"/>
    </location>
</feature>
<feature type="transmembrane region" description="Helical" evidence="2">
    <location>
        <begin position="42"/>
        <end position="59"/>
    </location>
</feature>
<evidence type="ECO:0000313" key="4">
    <source>
        <dbReference type="Proteomes" id="UP001205612"/>
    </source>
</evidence>
<name>A0ABT2BCC0_9ACTN</name>
<keyword evidence="2" id="KW-1133">Transmembrane helix</keyword>
<proteinExistence type="predicted"/>
<reference evidence="3 4" key="1">
    <citation type="submission" date="2022-08" db="EMBL/GenBank/DDBJ databases">
        <authorList>
            <person name="Somphong A."/>
            <person name="Phongsopitanun W."/>
        </authorList>
    </citation>
    <scope>NUCLEOTIDE SEQUENCE [LARGE SCALE GENOMIC DNA]</scope>
    <source>
        <strain evidence="3 4">LP11</strain>
    </source>
</reference>
<sequence>TPEPKPKPKPSLTPRPAPAPVSYPAYHPHATGRPAPRHTTPVTYVLLITIPAIVAVAALRPR</sequence>
<dbReference type="EMBL" id="JANUGP010000045">
    <property type="protein sequence ID" value="MCS0606154.1"/>
    <property type="molecule type" value="Genomic_DNA"/>
</dbReference>
<evidence type="ECO:0008006" key="5">
    <source>
        <dbReference type="Google" id="ProtNLM"/>
    </source>
</evidence>